<accession>A0A4Q0YHJ7</accession>
<reference evidence="2 3" key="1">
    <citation type="submission" date="2017-10" db="EMBL/GenBank/DDBJ databases">
        <title>Genomics of the genus Arcobacter.</title>
        <authorList>
            <person name="Perez-Cataluna A."/>
            <person name="Figueras M.J."/>
        </authorList>
    </citation>
    <scope>NUCLEOTIDE SEQUENCE [LARGE SCALE GENOMIC DNA]</scope>
    <source>
        <strain evidence="2 3">CECT 8993</strain>
    </source>
</reference>
<comment type="caution">
    <text evidence="2">The sequence shown here is derived from an EMBL/GenBank/DDBJ whole genome shotgun (WGS) entry which is preliminary data.</text>
</comment>
<keyword evidence="1" id="KW-1133">Transmembrane helix</keyword>
<dbReference type="Proteomes" id="UP000290172">
    <property type="component" value="Unassembled WGS sequence"/>
</dbReference>
<evidence type="ECO:0000256" key="1">
    <source>
        <dbReference type="SAM" id="Phobius"/>
    </source>
</evidence>
<protein>
    <submittedName>
        <fullName evidence="2">Uncharacterized protein</fullName>
    </submittedName>
</protein>
<gene>
    <name evidence="2" type="ORF">CRV08_08655</name>
</gene>
<name>A0A4Q0YHJ7_9BACT</name>
<dbReference type="Gene3D" id="2.20.25.10">
    <property type="match status" value="1"/>
</dbReference>
<keyword evidence="1" id="KW-0812">Transmembrane</keyword>
<proteinExistence type="predicted"/>
<sequence>MIQFLGILFIVEGILGLFFNIKYIPGIGGKSLIYYHDITTGTIIGSIEIFFGLIIYIYGIKRRRKLKFIEYSKCPKCKETYTYIDLKNGICPKCNIKTIDLEKYYNYKDDKKEIWEELD</sequence>
<dbReference type="SUPFAM" id="SSF57783">
    <property type="entry name" value="Zinc beta-ribbon"/>
    <property type="match status" value="1"/>
</dbReference>
<evidence type="ECO:0000313" key="3">
    <source>
        <dbReference type="Proteomes" id="UP000290172"/>
    </source>
</evidence>
<dbReference type="RefSeq" id="WP_128981139.1">
    <property type="nucleotide sequence ID" value="NZ_PDKJ01000006.1"/>
</dbReference>
<keyword evidence="1" id="KW-0472">Membrane</keyword>
<feature type="transmembrane region" description="Helical" evidence="1">
    <location>
        <begin position="7"/>
        <end position="26"/>
    </location>
</feature>
<organism evidence="2 3">
    <name type="scientific">Halarcobacter ebronensis</name>
    <dbReference type="NCBI Taxonomy" id="1462615"/>
    <lineage>
        <taxon>Bacteria</taxon>
        <taxon>Pseudomonadati</taxon>
        <taxon>Campylobacterota</taxon>
        <taxon>Epsilonproteobacteria</taxon>
        <taxon>Campylobacterales</taxon>
        <taxon>Arcobacteraceae</taxon>
        <taxon>Halarcobacter</taxon>
    </lineage>
</organism>
<feature type="transmembrane region" description="Helical" evidence="1">
    <location>
        <begin position="38"/>
        <end position="58"/>
    </location>
</feature>
<evidence type="ECO:0000313" key="2">
    <source>
        <dbReference type="EMBL" id="RXJ68311.1"/>
    </source>
</evidence>
<dbReference type="AlphaFoldDB" id="A0A4Q0YHJ7"/>
<dbReference type="EMBL" id="PDKJ01000006">
    <property type="protein sequence ID" value="RXJ68311.1"/>
    <property type="molecule type" value="Genomic_DNA"/>
</dbReference>